<protein>
    <submittedName>
        <fullName evidence="1">Uncharacterized protein</fullName>
    </submittedName>
</protein>
<comment type="caution">
    <text evidence="1">The sequence shown here is derived from an EMBL/GenBank/DDBJ whole genome shotgun (WGS) entry which is preliminary data.</text>
</comment>
<accession>A0A7W6D4M0</accession>
<sequence length="76" mass="8390">MAERPDLIERLSSIARDYEGVAKADEDAGEDLAVAATIREAIAELVRLREKERQSPPAPGGVLPIEKLNKIYRFVA</sequence>
<dbReference type="RefSeq" id="WP_183396358.1">
    <property type="nucleotide sequence ID" value="NZ_JACIDR010000006.1"/>
</dbReference>
<gene>
    <name evidence="1" type="ORF">GGR24_003197</name>
</gene>
<reference evidence="1 2" key="1">
    <citation type="submission" date="2020-08" db="EMBL/GenBank/DDBJ databases">
        <title>Genomic Encyclopedia of Type Strains, Phase IV (KMG-IV): sequencing the most valuable type-strain genomes for metagenomic binning, comparative biology and taxonomic classification.</title>
        <authorList>
            <person name="Goeker M."/>
        </authorList>
    </citation>
    <scope>NUCLEOTIDE SEQUENCE [LARGE SCALE GENOMIC DNA]</scope>
    <source>
        <strain evidence="1 2">DSM 25481</strain>
    </source>
</reference>
<dbReference type="EMBL" id="JACIDR010000006">
    <property type="protein sequence ID" value="MBB3974516.1"/>
    <property type="molecule type" value="Genomic_DNA"/>
</dbReference>
<dbReference type="Proteomes" id="UP000528964">
    <property type="component" value="Unassembled WGS sequence"/>
</dbReference>
<organism evidence="1 2">
    <name type="scientific">Hansschlegelia beijingensis</name>
    <dbReference type="NCBI Taxonomy" id="1133344"/>
    <lineage>
        <taxon>Bacteria</taxon>
        <taxon>Pseudomonadati</taxon>
        <taxon>Pseudomonadota</taxon>
        <taxon>Alphaproteobacteria</taxon>
        <taxon>Hyphomicrobiales</taxon>
        <taxon>Methylopilaceae</taxon>
        <taxon>Hansschlegelia</taxon>
    </lineage>
</organism>
<keyword evidence="2" id="KW-1185">Reference proteome</keyword>
<dbReference type="AlphaFoldDB" id="A0A7W6D4M0"/>
<evidence type="ECO:0000313" key="1">
    <source>
        <dbReference type="EMBL" id="MBB3974516.1"/>
    </source>
</evidence>
<name>A0A7W6D4M0_9HYPH</name>
<proteinExistence type="predicted"/>
<evidence type="ECO:0000313" key="2">
    <source>
        <dbReference type="Proteomes" id="UP000528964"/>
    </source>
</evidence>